<dbReference type="Proteomes" id="UP000256409">
    <property type="component" value="Unassembled WGS sequence"/>
</dbReference>
<dbReference type="Pfam" id="PF08862">
    <property type="entry name" value="DUF1829"/>
    <property type="match status" value="1"/>
</dbReference>
<sequence length="258" mass="29872">MESIEQKMNEYFKWMKQNYKYKKLEDSTEITTPFINPLNDYIRIYLDVLPNNDIRLSDDSLTMNELELAGIDIHTKARSILIQNVLNQFNLVLDGEEIVTNVKNNSFAQSKHNLIQGILKIYDLTLTTKSNVSRLFYEEVFDFLYNEEILGSAKVSVSGESGIKYFIDFILPETKSKPEKLINFANHLDFNKVTTDAFMYRDVKHNRPSRSGLAPQMLIVANDVEHPITAKARQAAEHEHLSILHWSDKDRIKAILTQ</sequence>
<reference evidence="5" key="2">
    <citation type="journal article" date="2018" name="Vet. Microbiol.">
        <title>Methicillin-resistant staphylococci amongst veterinary personnel, personnel-owned pets, patients and the hospital environment of two small animal veterinary hospitals.</title>
        <authorList>
            <person name="Worthing K.A."/>
            <person name="Brown J."/>
            <person name="Gerber L."/>
            <person name="Abraham S."/>
            <person name="Trott D."/>
            <person name="Norris J.M."/>
        </authorList>
    </citation>
    <scope>NUCLEOTIDE SEQUENCE</scope>
    <source>
        <strain evidence="5">ST496-2</strain>
    </source>
</reference>
<evidence type="ECO:0000313" key="6">
    <source>
        <dbReference type="Proteomes" id="UP000246800"/>
    </source>
</evidence>
<dbReference type="AlphaFoldDB" id="A0A166RB05"/>
<dbReference type="RefSeq" id="WP_014614467.1">
    <property type="nucleotide sequence ID" value="NZ_AP019372.1"/>
</dbReference>
<evidence type="ECO:0000259" key="2">
    <source>
        <dbReference type="Pfam" id="PF08862"/>
    </source>
</evidence>
<dbReference type="Pfam" id="PF08861">
    <property type="entry name" value="DUF1828"/>
    <property type="match status" value="1"/>
</dbReference>
<dbReference type="InterPro" id="IPR014961">
    <property type="entry name" value="DUF1829"/>
</dbReference>
<feature type="domain" description="DUF1829" evidence="2">
    <location>
        <begin position="159"/>
        <end position="249"/>
    </location>
</feature>
<dbReference type="OrthoDB" id="1321863at2"/>
<evidence type="ECO:0000259" key="1">
    <source>
        <dbReference type="Pfam" id="PF08861"/>
    </source>
</evidence>
<dbReference type="EMBL" id="AAXKXX010000007">
    <property type="protein sequence ID" value="EGQ4384743.1"/>
    <property type="molecule type" value="Genomic_DNA"/>
</dbReference>
<dbReference type="EMBL" id="QQPC01000040">
    <property type="protein sequence ID" value="REA81630.1"/>
    <property type="molecule type" value="Genomic_DNA"/>
</dbReference>
<dbReference type="Proteomes" id="UP000246800">
    <property type="component" value="Unassembled WGS sequence"/>
</dbReference>
<dbReference type="eggNOG" id="ENOG502ZAE6">
    <property type="taxonomic scope" value="Bacteria"/>
</dbReference>
<keyword evidence="8" id="KW-1185">Reference proteome</keyword>
<reference evidence="7" key="3">
    <citation type="journal article" date="2018" name="Vet. Microbiol.">
        <title>Molecular epidemiology of methicillin-resistant staphylococci amongst veterinary personnel, personnel-owned pets, patients and the hospital environment of two companion animal veterinary hospitals.</title>
        <authorList>
            <person name="Worthing K.A."/>
            <person name="Brown J."/>
            <person name="Gerber L."/>
            <person name="Abraham S."/>
            <person name="Trott D."/>
            <person name="Norris J.M."/>
        </authorList>
    </citation>
    <scope>NUCLEOTIDE SEQUENCE [LARGE SCALE GENOMIC DNA]</scope>
    <source>
        <strain evidence="7">ST496-2</strain>
    </source>
</reference>
<evidence type="ECO:0000313" key="3">
    <source>
        <dbReference type="EMBL" id="EGQ4384743.1"/>
    </source>
</evidence>
<organism evidence="4 6">
    <name type="scientific">Staphylococcus pseudintermedius</name>
    <dbReference type="NCBI Taxonomy" id="283734"/>
    <lineage>
        <taxon>Bacteria</taxon>
        <taxon>Bacillati</taxon>
        <taxon>Bacillota</taxon>
        <taxon>Bacilli</taxon>
        <taxon>Bacillales</taxon>
        <taxon>Staphylococcaceae</taxon>
        <taxon>Staphylococcus</taxon>
        <taxon>Staphylococcus intermedius group</taxon>
    </lineage>
</organism>
<feature type="domain" description="DUF1828" evidence="1">
    <location>
        <begin position="32"/>
        <end position="121"/>
    </location>
</feature>
<dbReference type="InterPro" id="IPR014960">
    <property type="entry name" value="DUF1828"/>
</dbReference>
<dbReference type="OMA" id="IANTEDY"/>
<accession>A0A166RB05</accession>
<proteinExistence type="predicted"/>
<evidence type="ECO:0000313" key="5">
    <source>
        <dbReference type="EMBL" id="REA81630.1"/>
    </source>
</evidence>
<gene>
    <name evidence="4" type="ORF">DD902_10240</name>
    <name evidence="5" type="ORF">DV961_07210</name>
    <name evidence="3" type="ORF">EGV54_06505</name>
</gene>
<reference evidence="3 8" key="4">
    <citation type="submission" date="2018-11" db="EMBL/GenBank/DDBJ databases">
        <authorList>
            <consortium name="Veterinary Laboratory Investigation and Response Network"/>
        </authorList>
    </citation>
    <scope>NUCLEOTIDE SEQUENCE [LARGE SCALE GENOMIC DNA]</scope>
    <source>
        <strain evidence="3 8">SPSE-18-VL-LA-PA-Ryan-0021</strain>
    </source>
</reference>
<evidence type="ECO:0000313" key="7">
    <source>
        <dbReference type="Proteomes" id="UP000256409"/>
    </source>
</evidence>
<evidence type="ECO:0000313" key="8">
    <source>
        <dbReference type="Proteomes" id="UP000600220"/>
    </source>
</evidence>
<protein>
    <submittedName>
        <fullName evidence="4">DUF1828 domain-containing protein</fullName>
    </submittedName>
</protein>
<dbReference type="Proteomes" id="UP000600220">
    <property type="component" value="Unassembled WGS sequence"/>
</dbReference>
<reference evidence="4 6" key="1">
    <citation type="journal article" date="2018" name="Vet. Microbiol.">
        <title>Clonal diversity and geographic distribution of methicillin-resistant Staphylococcus pseudintermedius from Australian animals: Discovery of novel sequence types.</title>
        <authorList>
            <person name="Worthing K.A."/>
            <person name="Abraham S."/>
            <person name="Coombs G.W."/>
            <person name="Pang S."/>
            <person name="Saputra S."/>
            <person name="Jordan D."/>
            <person name="Trott D.J."/>
            <person name="Norris J.M."/>
        </authorList>
    </citation>
    <scope>NUCLEOTIDE SEQUENCE [LARGE SCALE GENOMIC DNA]</scope>
    <source>
        <strain evidence="4 6">ST525 1</strain>
    </source>
</reference>
<comment type="caution">
    <text evidence="4">The sequence shown here is derived from an EMBL/GenBank/DDBJ whole genome shotgun (WGS) entry which is preliminary data.</text>
</comment>
<evidence type="ECO:0000313" key="4">
    <source>
        <dbReference type="EMBL" id="PWZ73676.1"/>
    </source>
</evidence>
<name>A0A166RB05_STAPS</name>
<dbReference type="EMBL" id="QEIT01000060">
    <property type="protein sequence ID" value="PWZ73676.1"/>
    <property type="molecule type" value="Genomic_DNA"/>
</dbReference>